<accession>A0A8J3UF26</accession>
<feature type="transmembrane region" description="Helical" evidence="6">
    <location>
        <begin position="240"/>
        <end position="261"/>
    </location>
</feature>
<feature type="transmembrane region" description="Helical" evidence="6">
    <location>
        <begin position="359"/>
        <end position="377"/>
    </location>
</feature>
<dbReference type="Pfam" id="PF07690">
    <property type="entry name" value="MFS_1"/>
    <property type="match status" value="1"/>
</dbReference>
<dbReference type="InterPro" id="IPR052714">
    <property type="entry name" value="MFS_Exporter"/>
</dbReference>
<keyword evidence="4 6" id="KW-0472">Membrane</keyword>
<name>A0A8J3UF26_9ACTN</name>
<evidence type="ECO:0000256" key="6">
    <source>
        <dbReference type="SAM" id="Phobius"/>
    </source>
</evidence>
<dbReference type="PANTHER" id="PTHR23531:SF1">
    <property type="entry name" value="QUINOLENE RESISTANCE PROTEIN NORA"/>
    <property type="match status" value="1"/>
</dbReference>
<dbReference type="SUPFAM" id="SSF103473">
    <property type="entry name" value="MFS general substrate transporter"/>
    <property type="match status" value="1"/>
</dbReference>
<dbReference type="InterPro" id="IPR036259">
    <property type="entry name" value="MFS_trans_sf"/>
</dbReference>
<organism evidence="8 9">
    <name type="scientific">Planotetraspora phitsanulokensis</name>
    <dbReference type="NCBI Taxonomy" id="575192"/>
    <lineage>
        <taxon>Bacteria</taxon>
        <taxon>Bacillati</taxon>
        <taxon>Actinomycetota</taxon>
        <taxon>Actinomycetes</taxon>
        <taxon>Streptosporangiales</taxon>
        <taxon>Streptosporangiaceae</taxon>
        <taxon>Planotetraspora</taxon>
    </lineage>
</organism>
<evidence type="ECO:0000256" key="1">
    <source>
        <dbReference type="ARBA" id="ARBA00004651"/>
    </source>
</evidence>
<dbReference type="InterPro" id="IPR011701">
    <property type="entry name" value="MFS"/>
</dbReference>
<feature type="transmembrane region" description="Helical" evidence="6">
    <location>
        <begin position="273"/>
        <end position="291"/>
    </location>
</feature>
<evidence type="ECO:0000259" key="7">
    <source>
        <dbReference type="PROSITE" id="PS50850"/>
    </source>
</evidence>
<protein>
    <submittedName>
        <fullName evidence="8">MFS transporter</fullName>
    </submittedName>
</protein>
<evidence type="ECO:0000256" key="3">
    <source>
        <dbReference type="ARBA" id="ARBA00022989"/>
    </source>
</evidence>
<dbReference type="Proteomes" id="UP000622547">
    <property type="component" value="Unassembled WGS sequence"/>
</dbReference>
<feature type="transmembrane region" description="Helical" evidence="6">
    <location>
        <begin position="82"/>
        <end position="100"/>
    </location>
</feature>
<feature type="domain" description="Major facilitator superfamily (MFS) profile" evidence="7">
    <location>
        <begin position="16"/>
        <end position="382"/>
    </location>
</feature>
<feature type="transmembrane region" description="Helical" evidence="6">
    <location>
        <begin position="56"/>
        <end position="75"/>
    </location>
</feature>
<evidence type="ECO:0000256" key="2">
    <source>
        <dbReference type="ARBA" id="ARBA00022692"/>
    </source>
</evidence>
<keyword evidence="3 6" id="KW-1133">Transmembrane helix</keyword>
<feature type="region of interest" description="Disordered" evidence="5">
    <location>
        <begin position="383"/>
        <end position="402"/>
    </location>
</feature>
<keyword evidence="9" id="KW-1185">Reference proteome</keyword>
<feature type="transmembrane region" description="Helical" evidence="6">
    <location>
        <begin position="18"/>
        <end position="36"/>
    </location>
</feature>
<feature type="transmembrane region" description="Helical" evidence="6">
    <location>
        <begin position="332"/>
        <end position="353"/>
    </location>
</feature>
<evidence type="ECO:0000313" key="8">
    <source>
        <dbReference type="EMBL" id="GII41174.1"/>
    </source>
</evidence>
<feature type="transmembrane region" description="Helical" evidence="6">
    <location>
        <begin position="106"/>
        <end position="130"/>
    </location>
</feature>
<evidence type="ECO:0000256" key="5">
    <source>
        <dbReference type="SAM" id="MobiDB-lite"/>
    </source>
</evidence>
<feature type="transmembrane region" description="Helical" evidence="6">
    <location>
        <begin position="297"/>
        <end position="320"/>
    </location>
</feature>
<dbReference type="InterPro" id="IPR020846">
    <property type="entry name" value="MFS_dom"/>
</dbReference>
<dbReference type="PANTHER" id="PTHR23531">
    <property type="entry name" value="QUINOLENE RESISTANCE PROTEIN NORA"/>
    <property type="match status" value="1"/>
</dbReference>
<gene>
    <name evidence="8" type="ORF">Pph01_61770</name>
</gene>
<dbReference type="AlphaFoldDB" id="A0A8J3UF26"/>
<dbReference type="EMBL" id="BOOP01000031">
    <property type="protein sequence ID" value="GII41174.1"/>
    <property type="molecule type" value="Genomic_DNA"/>
</dbReference>
<evidence type="ECO:0000313" key="9">
    <source>
        <dbReference type="Proteomes" id="UP000622547"/>
    </source>
</evidence>
<dbReference type="PROSITE" id="PS50850">
    <property type="entry name" value="MFS"/>
    <property type="match status" value="1"/>
</dbReference>
<proteinExistence type="predicted"/>
<dbReference type="GO" id="GO:0022857">
    <property type="term" value="F:transmembrane transporter activity"/>
    <property type="evidence" value="ECO:0007669"/>
    <property type="project" value="InterPro"/>
</dbReference>
<sequence length="402" mass="41314">MSGGSPLVKLGDVLTRSLYLSMASVAGGSTGFYLLVSTVPQYVAAGGAGGQGAGLATGTLMLSTVAMELAVPYLLSKYGYRTVTWLGLLLLGAPAFALPLSSGLPLVLAVCLLRGAGLGILVVVGTALAADLSLPEDRSRALGAYGVAVGIPSIIGLPLGLWASGGLDYAPVFLIAGVIPLLSMLGLVAVPVTRPPLTRVERSRVERSRPGGLATPAMIFGAVALAAGVVVTFLPLTGHAGNASLALLAQSATTPLARWWAGRAASRYRPRRLLLPALLASALGIFLLVPFDGLIPTVAGMILFGTGFGIAQNVTLTVMFERVPRERFGWASMLWNLAFDGGMGIGATGFGLLTERTGYPLGFAAVAVLLLLTIPVARRDLRPAAPDSTDRADDSDLIKIDG</sequence>
<reference evidence="8 9" key="1">
    <citation type="submission" date="2021-01" db="EMBL/GenBank/DDBJ databases">
        <title>Whole genome shotgun sequence of Planotetraspora phitsanulokensis NBRC 104273.</title>
        <authorList>
            <person name="Komaki H."/>
            <person name="Tamura T."/>
        </authorList>
    </citation>
    <scope>NUCLEOTIDE SEQUENCE [LARGE SCALE GENOMIC DNA]</scope>
    <source>
        <strain evidence="8 9">NBRC 104273</strain>
    </source>
</reference>
<dbReference type="GO" id="GO:0005886">
    <property type="term" value="C:plasma membrane"/>
    <property type="evidence" value="ECO:0007669"/>
    <property type="project" value="UniProtKB-SubCell"/>
</dbReference>
<comment type="caution">
    <text evidence="8">The sequence shown here is derived from an EMBL/GenBank/DDBJ whole genome shotgun (WGS) entry which is preliminary data.</text>
</comment>
<dbReference type="Gene3D" id="1.20.1250.20">
    <property type="entry name" value="MFS general substrate transporter like domains"/>
    <property type="match status" value="1"/>
</dbReference>
<feature type="transmembrane region" description="Helical" evidence="6">
    <location>
        <begin position="142"/>
        <end position="163"/>
    </location>
</feature>
<feature type="transmembrane region" description="Helical" evidence="6">
    <location>
        <begin position="213"/>
        <end position="234"/>
    </location>
</feature>
<comment type="subcellular location">
    <subcellularLocation>
        <location evidence="1">Cell membrane</location>
        <topology evidence="1">Multi-pass membrane protein</topology>
    </subcellularLocation>
</comment>
<keyword evidence="2 6" id="KW-0812">Transmembrane</keyword>
<evidence type="ECO:0000256" key="4">
    <source>
        <dbReference type="ARBA" id="ARBA00023136"/>
    </source>
</evidence>
<feature type="transmembrane region" description="Helical" evidence="6">
    <location>
        <begin position="169"/>
        <end position="192"/>
    </location>
</feature>